<dbReference type="FunFam" id="1.25.10.10:FF:000818">
    <property type="entry name" value="Pumilio homolog 24"/>
    <property type="match status" value="1"/>
</dbReference>
<feature type="compositionally biased region" description="Basic and acidic residues" evidence="5">
    <location>
        <begin position="15"/>
        <end position="27"/>
    </location>
</feature>
<feature type="repeat" description="Pumilio" evidence="4">
    <location>
        <begin position="342"/>
        <end position="379"/>
    </location>
</feature>
<keyword evidence="2" id="KW-0810">Translation regulation</keyword>
<dbReference type="GO" id="GO:0006417">
    <property type="term" value="P:regulation of translation"/>
    <property type="evidence" value="ECO:0007669"/>
    <property type="project" value="UniProtKB-KW"/>
</dbReference>
<feature type="compositionally biased region" description="Basic and acidic residues" evidence="5">
    <location>
        <begin position="68"/>
        <end position="77"/>
    </location>
</feature>
<dbReference type="PANTHER" id="PTHR13389:SF0">
    <property type="entry name" value="PUMILIO HOMOLOG 3"/>
    <property type="match status" value="1"/>
</dbReference>
<evidence type="ECO:0000256" key="4">
    <source>
        <dbReference type="PROSITE-ProRule" id="PRU00317"/>
    </source>
</evidence>
<feature type="repeat" description="Pumilio" evidence="4">
    <location>
        <begin position="191"/>
        <end position="226"/>
    </location>
</feature>
<keyword evidence="3" id="KW-0694">RNA-binding</keyword>
<dbReference type="InterPro" id="IPR033133">
    <property type="entry name" value="PUM-HD"/>
</dbReference>
<sequence>MSSKGLKSQKSTKRKVTESSDKFDSLKSKKPKLVSGEQQQQHGKPKFVKPKSAGDKEQSTNLSKKERRVQAKELTEARKKKRKPHYNLEQELASLWEKMRRRDIGKEDRSKLISEAIRKMKGKVPEIAVSHVSSRVLQTCVKFCSQAEKDALFAELQPQFLNLASNKYAVHFIQKMLDGASKQQLAACISSLRGHVAPLLRHVFGSVVVEHAYHLGTAAQKQELLAELYSTELQLFKGLTSATEKTVVDIIAKLGLQKGAVNRHMTAIIQPILEKGIVDHTITHKLLIEYLTIADKTSAADVLQLLTGSLLLRMVHTRDGSRLAMLSIKHGSAKERKKIIKAMKEHVKKMAFDQFGSMVLACIFSIVDDTKLVTKIIVRELEASLKDLVMDKNGRRPLLQLLHPNSSRYLSHDDLAALDLSVPSLCSMDKSETSSKTKDTDGNESGEETKDEQEDTLAEHTDHEENVTAMGGKKDPLVRRQELLVNSGLAERLIDVCVENAEEFLKSNFGKEVMYEVAIGGSDGILCPSLSEKLCELYEAISSVAAKPKPQESEKDSEHILENFHSSRTIRRLVLDCPGFASTLFKKALSGKCRSWAQGHCSKILSAFLETEDFEVREMAKTELQVLVNEGTLKISATKKPE</sequence>
<feature type="region of interest" description="Disordered" evidence="5">
    <location>
        <begin position="1"/>
        <end position="86"/>
    </location>
</feature>
<evidence type="ECO:0000256" key="3">
    <source>
        <dbReference type="ARBA" id="ARBA00022884"/>
    </source>
</evidence>
<evidence type="ECO:0000259" key="6">
    <source>
        <dbReference type="PROSITE" id="PS50303"/>
    </source>
</evidence>
<accession>A0A8S1ZVE5</accession>
<dbReference type="InterPro" id="IPR011989">
    <property type="entry name" value="ARM-like"/>
</dbReference>
<dbReference type="SMART" id="SM00025">
    <property type="entry name" value="Pumilio"/>
    <property type="match status" value="5"/>
</dbReference>
<dbReference type="InterPro" id="IPR040059">
    <property type="entry name" value="PUM3"/>
</dbReference>
<feature type="compositionally biased region" description="Basic and acidic residues" evidence="5">
    <location>
        <begin position="429"/>
        <end position="441"/>
    </location>
</feature>
<dbReference type="GO" id="GO:0005730">
    <property type="term" value="C:nucleolus"/>
    <property type="evidence" value="ECO:0007669"/>
    <property type="project" value="TreeGrafter"/>
</dbReference>
<dbReference type="InterPro" id="IPR001313">
    <property type="entry name" value="Pumilio_RNA-bd_rpt"/>
</dbReference>
<feature type="domain" description="PUM-HD" evidence="6">
    <location>
        <begin position="18"/>
        <end position="405"/>
    </location>
</feature>
<gene>
    <name evidence="7" type="ORF">AARE701A_LOCUS7389</name>
</gene>
<dbReference type="InterPro" id="IPR016024">
    <property type="entry name" value="ARM-type_fold"/>
</dbReference>
<dbReference type="InterPro" id="IPR012959">
    <property type="entry name" value="CPL_dom"/>
</dbReference>
<dbReference type="Proteomes" id="UP000682877">
    <property type="component" value="Chromosome 3"/>
</dbReference>
<feature type="repeat" description="Pumilio" evidence="4">
    <location>
        <begin position="155"/>
        <end position="190"/>
    </location>
</feature>
<evidence type="ECO:0000313" key="8">
    <source>
        <dbReference type="Proteomes" id="UP000682877"/>
    </source>
</evidence>
<dbReference type="SUPFAM" id="SSF48371">
    <property type="entry name" value="ARM repeat"/>
    <property type="match status" value="1"/>
</dbReference>
<dbReference type="Pfam" id="PF08144">
    <property type="entry name" value="CPL"/>
    <property type="match status" value="1"/>
</dbReference>
<organism evidence="7 8">
    <name type="scientific">Arabidopsis arenosa</name>
    <name type="common">Sand rock-cress</name>
    <name type="synonym">Cardaminopsis arenosa</name>
    <dbReference type="NCBI Taxonomy" id="38785"/>
    <lineage>
        <taxon>Eukaryota</taxon>
        <taxon>Viridiplantae</taxon>
        <taxon>Streptophyta</taxon>
        <taxon>Embryophyta</taxon>
        <taxon>Tracheophyta</taxon>
        <taxon>Spermatophyta</taxon>
        <taxon>Magnoliopsida</taxon>
        <taxon>eudicotyledons</taxon>
        <taxon>Gunneridae</taxon>
        <taxon>Pentapetalae</taxon>
        <taxon>rosids</taxon>
        <taxon>malvids</taxon>
        <taxon>Brassicales</taxon>
        <taxon>Brassicaceae</taxon>
        <taxon>Camelineae</taxon>
        <taxon>Arabidopsis</taxon>
    </lineage>
</organism>
<keyword evidence="1" id="KW-0677">Repeat</keyword>
<dbReference type="EMBL" id="LR999453">
    <property type="protein sequence ID" value="CAE5967541.1"/>
    <property type="molecule type" value="Genomic_DNA"/>
</dbReference>
<feature type="region of interest" description="Disordered" evidence="5">
    <location>
        <begin position="428"/>
        <end position="474"/>
    </location>
</feature>
<keyword evidence="8" id="KW-1185">Reference proteome</keyword>
<dbReference type="PROSITE" id="PS50303">
    <property type="entry name" value="PUM_HD"/>
    <property type="match status" value="1"/>
</dbReference>
<proteinExistence type="predicted"/>
<dbReference type="PROSITE" id="PS50302">
    <property type="entry name" value="PUM"/>
    <property type="match status" value="3"/>
</dbReference>
<reference evidence="7" key="1">
    <citation type="submission" date="2021-01" db="EMBL/GenBank/DDBJ databases">
        <authorList>
            <person name="Bezrukov I."/>
        </authorList>
    </citation>
    <scope>NUCLEOTIDE SEQUENCE</scope>
</reference>
<feature type="compositionally biased region" description="Acidic residues" evidence="5">
    <location>
        <begin position="442"/>
        <end position="456"/>
    </location>
</feature>
<dbReference type="Gene3D" id="1.25.10.10">
    <property type="entry name" value="Leucine-rich Repeat Variant"/>
    <property type="match status" value="1"/>
</dbReference>
<dbReference type="GO" id="GO:0003729">
    <property type="term" value="F:mRNA binding"/>
    <property type="evidence" value="ECO:0007669"/>
    <property type="project" value="TreeGrafter"/>
</dbReference>
<dbReference type="Pfam" id="PF22493">
    <property type="entry name" value="PUF_NOP9"/>
    <property type="match status" value="1"/>
</dbReference>
<evidence type="ECO:0000256" key="5">
    <source>
        <dbReference type="SAM" id="MobiDB-lite"/>
    </source>
</evidence>
<dbReference type="AlphaFoldDB" id="A0A8S1ZVE5"/>
<evidence type="ECO:0000256" key="1">
    <source>
        <dbReference type="ARBA" id="ARBA00022737"/>
    </source>
</evidence>
<evidence type="ECO:0000256" key="2">
    <source>
        <dbReference type="ARBA" id="ARBA00022845"/>
    </source>
</evidence>
<dbReference type="PANTHER" id="PTHR13389">
    <property type="entry name" value="PUMILIO HOMOLOG 3"/>
    <property type="match status" value="1"/>
</dbReference>
<protein>
    <recommendedName>
        <fullName evidence="6">PUM-HD domain-containing protein</fullName>
    </recommendedName>
</protein>
<feature type="compositionally biased region" description="Basic and acidic residues" evidence="5">
    <location>
        <begin position="457"/>
        <end position="474"/>
    </location>
</feature>
<name>A0A8S1ZVE5_ARAAE</name>
<evidence type="ECO:0000313" key="7">
    <source>
        <dbReference type="EMBL" id="CAE5967541.1"/>
    </source>
</evidence>